<evidence type="ECO:0000313" key="2">
    <source>
        <dbReference type="EMBL" id="NEK87796.1"/>
    </source>
</evidence>
<gene>
    <name evidence="2" type="ORF">GCU60_18820</name>
</gene>
<dbReference type="PANTHER" id="PTHR36302">
    <property type="entry name" value="BLR7088 PROTEIN"/>
    <property type="match status" value="1"/>
</dbReference>
<evidence type="ECO:0000313" key="3">
    <source>
        <dbReference type="Proteomes" id="UP000479241"/>
    </source>
</evidence>
<dbReference type="Pfam" id="PF04314">
    <property type="entry name" value="PCuAC"/>
    <property type="match status" value="1"/>
</dbReference>
<proteinExistence type="predicted"/>
<organism evidence="2 3">
    <name type="scientific">Blastococcus saxobsidens</name>
    <dbReference type="NCBI Taxonomy" id="138336"/>
    <lineage>
        <taxon>Bacteria</taxon>
        <taxon>Bacillati</taxon>
        <taxon>Actinomycetota</taxon>
        <taxon>Actinomycetes</taxon>
        <taxon>Geodermatophilales</taxon>
        <taxon>Geodermatophilaceae</taxon>
        <taxon>Blastococcus</taxon>
    </lineage>
</organism>
<evidence type="ECO:0000256" key="1">
    <source>
        <dbReference type="SAM" id="SignalP"/>
    </source>
</evidence>
<dbReference type="InterPro" id="IPR007410">
    <property type="entry name" value="LpqE-like"/>
</dbReference>
<name>A0A6L9W6S4_9ACTN</name>
<sequence length="183" mass="18761">MNRTGVAVAALLTLLVLAGCTSARADPPNLDRARIGLDSVDGRVGDLRLLGVSVASPGTRGSLHIAGDGAALLLTIANGGEADDELTGASAEVAEAVVLRDGDQEAEPRLEVPVPAGGVAALREVSGLHLELTGLRGALRSGFSVPVTFEFRDAGSVTLSVPIRTYTDVRPDRFTEPADAVGR</sequence>
<dbReference type="PANTHER" id="PTHR36302:SF1">
    <property type="entry name" value="COPPER CHAPERONE PCU(A)C"/>
    <property type="match status" value="1"/>
</dbReference>
<dbReference type="EMBL" id="JAAGWG010000043">
    <property type="protein sequence ID" value="NEK87796.1"/>
    <property type="molecule type" value="Genomic_DNA"/>
</dbReference>
<dbReference type="Gene3D" id="2.60.40.1890">
    <property type="entry name" value="PCu(A)C copper chaperone"/>
    <property type="match status" value="1"/>
</dbReference>
<reference evidence="2 3" key="1">
    <citation type="submission" date="2019-12" db="EMBL/GenBank/DDBJ databases">
        <title>the WGS of Blastococcus saxobsidens 67B17.</title>
        <authorList>
            <person name="Jiang Z."/>
        </authorList>
    </citation>
    <scope>NUCLEOTIDE SEQUENCE [LARGE SCALE GENOMIC DNA]</scope>
    <source>
        <strain evidence="2 3">67B17</strain>
    </source>
</reference>
<comment type="caution">
    <text evidence="2">The sequence shown here is derived from an EMBL/GenBank/DDBJ whole genome shotgun (WGS) entry which is preliminary data.</text>
</comment>
<dbReference type="InterPro" id="IPR036182">
    <property type="entry name" value="PCuAC_sf"/>
</dbReference>
<dbReference type="Proteomes" id="UP000479241">
    <property type="component" value="Unassembled WGS sequence"/>
</dbReference>
<protein>
    <submittedName>
        <fullName evidence="2">Copper chaperone PCu(A)C</fullName>
    </submittedName>
</protein>
<dbReference type="SUPFAM" id="SSF110087">
    <property type="entry name" value="DR1885-like metal-binding protein"/>
    <property type="match status" value="1"/>
</dbReference>
<dbReference type="PROSITE" id="PS51257">
    <property type="entry name" value="PROKAR_LIPOPROTEIN"/>
    <property type="match status" value="1"/>
</dbReference>
<dbReference type="RefSeq" id="WP_091382400.1">
    <property type="nucleotide sequence ID" value="NZ_JAAGWG010000043.1"/>
</dbReference>
<feature type="chain" id="PRO_5026687098" evidence="1">
    <location>
        <begin position="26"/>
        <end position="183"/>
    </location>
</feature>
<dbReference type="InterPro" id="IPR058248">
    <property type="entry name" value="Lxx211020-like"/>
</dbReference>
<keyword evidence="1" id="KW-0732">Signal</keyword>
<accession>A0A6L9W6S4</accession>
<dbReference type="AlphaFoldDB" id="A0A6L9W6S4"/>
<feature type="signal peptide" evidence="1">
    <location>
        <begin position="1"/>
        <end position="25"/>
    </location>
</feature>